<reference evidence="17" key="1">
    <citation type="submission" date="2025-08" db="UniProtKB">
        <authorList>
            <consortium name="RefSeq"/>
        </authorList>
    </citation>
    <scope>IDENTIFICATION</scope>
</reference>
<dbReference type="GeneID" id="100897399"/>
<dbReference type="PROSITE" id="PS50892">
    <property type="entry name" value="V_SNARE"/>
    <property type="match status" value="1"/>
</dbReference>
<accession>A0AAJ6QSD9</accession>
<dbReference type="CTD" id="10652"/>
<evidence type="ECO:0000256" key="9">
    <source>
        <dbReference type="ARBA" id="ARBA00023288"/>
    </source>
</evidence>
<dbReference type="PRINTS" id="PR00219">
    <property type="entry name" value="SYNAPTOBREVN"/>
</dbReference>
<comment type="similarity">
    <text evidence="4">Belongs to the synaptobrevin family.</text>
</comment>
<dbReference type="GO" id="GO:0030659">
    <property type="term" value="C:cytoplasmic vesicle membrane"/>
    <property type="evidence" value="ECO:0007669"/>
    <property type="project" value="UniProtKB-SubCell"/>
</dbReference>
<name>A0AAJ6QSD9_9ACAR</name>
<evidence type="ECO:0000256" key="5">
    <source>
        <dbReference type="ARBA" id="ARBA00022475"/>
    </source>
</evidence>
<comment type="function">
    <text evidence="11">Vesicular soluble NSF attachment protein receptor (v-SNARE) mediating vesicle docking and fusion to a specific acceptor cellular compartment. Functions in endoplasmic reticulum to Golgi transport; as part of a SNARE complex composed of GOSR1, GOSR2 and STX5. Functions in early/recycling endosome to TGN transport; as part of a SNARE complex composed of BET1L, GOSR1 and STX5. Has a S-palmitoyl transferase activity.</text>
</comment>
<evidence type="ECO:0000256" key="4">
    <source>
        <dbReference type="ARBA" id="ARBA00008025"/>
    </source>
</evidence>
<evidence type="ECO:0000256" key="1">
    <source>
        <dbReference type="ARBA" id="ARBA00004198"/>
    </source>
</evidence>
<evidence type="ECO:0000313" key="16">
    <source>
        <dbReference type="Proteomes" id="UP000694867"/>
    </source>
</evidence>
<feature type="domain" description="Longin" evidence="14">
    <location>
        <begin position="9"/>
        <end position="130"/>
    </location>
</feature>
<dbReference type="InterPro" id="IPR001388">
    <property type="entry name" value="Synaptobrevin-like"/>
</dbReference>
<dbReference type="Proteomes" id="UP000694867">
    <property type="component" value="Unplaced"/>
</dbReference>
<dbReference type="Gene3D" id="1.20.5.110">
    <property type="match status" value="1"/>
</dbReference>
<evidence type="ECO:0000256" key="2">
    <source>
        <dbReference type="ARBA" id="ARBA00004342"/>
    </source>
</evidence>
<dbReference type="Pfam" id="PF13774">
    <property type="entry name" value="Longin"/>
    <property type="match status" value="1"/>
</dbReference>
<dbReference type="KEGG" id="goe:100897399"/>
<dbReference type="InterPro" id="IPR010908">
    <property type="entry name" value="Longin_dom"/>
</dbReference>
<keyword evidence="16" id="KW-1185">Reference proteome</keyword>
<dbReference type="PROSITE" id="PS50859">
    <property type="entry name" value="LONGIN"/>
    <property type="match status" value="1"/>
</dbReference>
<dbReference type="InterPro" id="IPR011012">
    <property type="entry name" value="Longin-like_dom_sf"/>
</dbReference>
<dbReference type="PANTHER" id="PTHR45806">
    <property type="entry name" value="SYNAPTOBREVIN HOMOLOG YKT6"/>
    <property type="match status" value="1"/>
</dbReference>
<keyword evidence="7" id="KW-0472">Membrane</keyword>
<dbReference type="GO" id="GO:0000139">
    <property type="term" value="C:Golgi membrane"/>
    <property type="evidence" value="ECO:0007669"/>
    <property type="project" value="UniProtKB-SubCell"/>
</dbReference>
<dbReference type="SUPFAM" id="SSF64356">
    <property type="entry name" value="SNARE-like"/>
    <property type="match status" value="1"/>
</dbReference>
<dbReference type="GO" id="GO:0005484">
    <property type="term" value="F:SNAP receptor activity"/>
    <property type="evidence" value="ECO:0007669"/>
    <property type="project" value="TreeGrafter"/>
</dbReference>
<evidence type="ECO:0000256" key="11">
    <source>
        <dbReference type="ARBA" id="ARBA00025256"/>
    </source>
</evidence>
<keyword evidence="10" id="KW-0636">Prenylation</keyword>
<organism evidence="16 17">
    <name type="scientific">Galendromus occidentalis</name>
    <name type="common">western predatory mite</name>
    <dbReference type="NCBI Taxonomy" id="34638"/>
    <lineage>
        <taxon>Eukaryota</taxon>
        <taxon>Metazoa</taxon>
        <taxon>Ecdysozoa</taxon>
        <taxon>Arthropoda</taxon>
        <taxon>Chelicerata</taxon>
        <taxon>Arachnida</taxon>
        <taxon>Acari</taxon>
        <taxon>Parasitiformes</taxon>
        <taxon>Mesostigmata</taxon>
        <taxon>Gamasina</taxon>
        <taxon>Phytoseioidea</taxon>
        <taxon>Phytoseiidae</taxon>
        <taxon>Typhlodrominae</taxon>
        <taxon>Galendromus</taxon>
    </lineage>
</organism>
<dbReference type="GO" id="GO:0006888">
    <property type="term" value="P:endoplasmic reticulum to Golgi vesicle-mediated transport"/>
    <property type="evidence" value="ECO:0007669"/>
    <property type="project" value="TreeGrafter"/>
</dbReference>
<dbReference type="Pfam" id="PF00957">
    <property type="entry name" value="Synaptobrevin"/>
    <property type="match status" value="1"/>
</dbReference>
<dbReference type="Gene3D" id="3.30.450.50">
    <property type="entry name" value="Longin domain"/>
    <property type="match status" value="1"/>
</dbReference>
<comment type="subcellular location">
    <subcellularLocation>
        <location evidence="2">Cell membrane</location>
        <topology evidence="2">Lipid-anchor</topology>
        <orientation evidence="2">Cytoplasmic side</orientation>
    </subcellularLocation>
    <subcellularLocation>
        <location evidence="12">Cytoplasmic vesicle membrane</location>
        <topology evidence="12">Lipid-anchor</topology>
        <orientation evidence="12">Cytoplasmic side</orientation>
    </subcellularLocation>
    <subcellularLocation>
        <location evidence="3">Golgi apparatus membrane</location>
        <topology evidence="3">Lipid-anchor</topology>
        <orientation evidence="3">Cytoplasmic side</orientation>
    </subcellularLocation>
    <subcellularLocation>
        <location evidence="1">Golgi apparatus</location>
        <location evidence="1">trans-Golgi network membrane</location>
    </subcellularLocation>
</comment>
<dbReference type="SMART" id="SM01270">
    <property type="entry name" value="Longin"/>
    <property type="match status" value="1"/>
</dbReference>
<dbReference type="InterPro" id="IPR042855">
    <property type="entry name" value="V_SNARE_CC"/>
</dbReference>
<evidence type="ECO:0000259" key="14">
    <source>
        <dbReference type="PROSITE" id="PS50859"/>
    </source>
</evidence>
<protein>
    <submittedName>
        <fullName evidence="17">Synaptobrevin homolog YKT6</fullName>
    </submittedName>
</protein>
<dbReference type="GO" id="GO:0005886">
    <property type="term" value="C:plasma membrane"/>
    <property type="evidence" value="ECO:0007669"/>
    <property type="project" value="UniProtKB-SubCell"/>
</dbReference>
<evidence type="ECO:0000256" key="13">
    <source>
        <dbReference type="PROSITE-ProRule" id="PRU00290"/>
    </source>
</evidence>
<dbReference type="CDD" id="cd14824">
    <property type="entry name" value="Longin"/>
    <property type="match status" value="1"/>
</dbReference>
<dbReference type="CDD" id="cd15867">
    <property type="entry name" value="R-SNARE_YKT6"/>
    <property type="match status" value="1"/>
</dbReference>
<evidence type="ECO:0000256" key="7">
    <source>
        <dbReference type="ARBA" id="ARBA00023136"/>
    </source>
</evidence>
<evidence type="ECO:0000259" key="15">
    <source>
        <dbReference type="PROSITE" id="PS50892"/>
    </source>
</evidence>
<dbReference type="PANTHER" id="PTHR45806:SF1">
    <property type="entry name" value="SYNAPTOBREVIN HOMOLOG YKT6"/>
    <property type="match status" value="1"/>
</dbReference>
<keyword evidence="5" id="KW-1003">Cell membrane</keyword>
<dbReference type="SUPFAM" id="SSF58038">
    <property type="entry name" value="SNARE fusion complex"/>
    <property type="match status" value="1"/>
</dbReference>
<keyword evidence="8" id="KW-0564">Palmitate</keyword>
<keyword evidence="13" id="KW-0175">Coiled coil</keyword>
<evidence type="ECO:0000256" key="8">
    <source>
        <dbReference type="ARBA" id="ARBA00023139"/>
    </source>
</evidence>
<dbReference type="AlphaFoldDB" id="A0AAJ6QSD9"/>
<evidence type="ECO:0000313" key="17">
    <source>
        <dbReference type="RefSeq" id="XP_003744333.1"/>
    </source>
</evidence>
<evidence type="ECO:0000256" key="3">
    <source>
        <dbReference type="ARBA" id="ARBA00004444"/>
    </source>
</evidence>
<dbReference type="RefSeq" id="XP_003744333.1">
    <property type="nucleotide sequence ID" value="XM_003744285.1"/>
</dbReference>
<proteinExistence type="inferred from homology"/>
<gene>
    <name evidence="17" type="primary">LOC100897399</name>
</gene>
<dbReference type="InterPro" id="IPR045848">
    <property type="entry name" value="R-SNARE_YKT6"/>
</dbReference>
<evidence type="ECO:0000256" key="6">
    <source>
        <dbReference type="ARBA" id="ARBA00022481"/>
    </source>
</evidence>
<evidence type="ECO:0000256" key="12">
    <source>
        <dbReference type="ARBA" id="ARBA00025701"/>
    </source>
</evidence>
<keyword evidence="6" id="KW-0488">Methylation</keyword>
<feature type="domain" description="V-SNARE coiled-coil homology" evidence="15">
    <location>
        <begin position="137"/>
        <end position="197"/>
    </location>
</feature>
<evidence type="ECO:0000256" key="10">
    <source>
        <dbReference type="ARBA" id="ARBA00023289"/>
    </source>
</evidence>
<keyword evidence="9" id="KW-0449">Lipoprotein</keyword>
<sequence>MVKLFHVAVLYKHGSQVSVLTGASDLSSIGFFQRSSAAEFMRFTSNVVVERCQLATRTTIKEGEYMCHCYARSDGLSGVLISDHEYPNRVAHTFISKVLDDFAAKYSPDTWSSGGNKPLAGLEAQLAKYQNPNQADAMSKIQCDLDETKIILLNTIDAVLERGEKLDDLVAKSDDLSAQSKMFYKTAKKTNQCCVLL</sequence>